<evidence type="ECO:0000256" key="10">
    <source>
        <dbReference type="SAM" id="Coils"/>
    </source>
</evidence>
<dbReference type="RefSeq" id="XP_018025846.1">
    <property type="nucleotide sequence ID" value="XM_018170357.2"/>
</dbReference>
<sequence>MEEGGGRQIENVAEPPIEAHEPPSPWLITQAITGLVEFVSSYGWPCLLVLLLVLWLWRRYGHLLQQWQQRRAEQQEAALYHKNPDLLVQREAAIESARRRMQEQYDAASALYAQKQKLREEEKRQERLALLEAQQRGEGGRSLRSAAPAGAAAPGPSGCSMEKNKAKSEGKKPSALRPDYNPLLGGGSYAGYRPPRRGGAAGGG</sequence>
<keyword evidence="5 12" id="KW-0812">Transmembrane</keyword>
<accession>A0A8B7PK73</accession>
<gene>
    <name evidence="14 15" type="primary">LOC108681337</name>
</gene>
<evidence type="ECO:0000256" key="1">
    <source>
        <dbReference type="ARBA" id="ARBA00004389"/>
    </source>
</evidence>
<dbReference type="GO" id="GO:0036513">
    <property type="term" value="C:Derlin-1 retrotranslocation complex"/>
    <property type="evidence" value="ECO:0007669"/>
    <property type="project" value="TreeGrafter"/>
</dbReference>
<keyword evidence="7" id="KW-0712">Selenocysteine</keyword>
<comment type="subcellular location">
    <subcellularLocation>
        <location evidence="2">Cytoplasm</location>
    </subcellularLocation>
    <subcellularLocation>
        <location evidence="1">Endoplasmic reticulum membrane</location>
        <topology evidence="1">Single-pass membrane protein</topology>
    </subcellularLocation>
</comment>
<dbReference type="GO" id="GO:0030970">
    <property type="term" value="P:retrograde protein transport, ER to cytosol"/>
    <property type="evidence" value="ECO:0007669"/>
    <property type="project" value="TreeGrafter"/>
</dbReference>
<comment type="similarity">
    <text evidence="3">Belongs to the selenoprotein S family.</text>
</comment>
<evidence type="ECO:0000256" key="5">
    <source>
        <dbReference type="ARBA" id="ARBA00022692"/>
    </source>
</evidence>
<dbReference type="GO" id="GO:0036502">
    <property type="term" value="C:Derlin-1-VIMP complex"/>
    <property type="evidence" value="ECO:0007669"/>
    <property type="project" value="TreeGrafter"/>
</dbReference>
<dbReference type="RefSeq" id="XP_018025847.1">
    <property type="nucleotide sequence ID" value="XM_018170358.2"/>
</dbReference>
<dbReference type="PANTHER" id="PTHR28621:SF1">
    <property type="entry name" value="SELENOPROTEIN S"/>
    <property type="match status" value="1"/>
</dbReference>
<dbReference type="OMA" id="QQYGWFV"/>
<evidence type="ECO:0000313" key="13">
    <source>
        <dbReference type="Proteomes" id="UP000694843"/>
    </source>
</evidence>
<feature type="transmembrane region" description="Helical" evidence="12">
    <location>
        <begin position="42"/>
        <end position="61"/>
    </location>
</feature>
<feature type="compositionally biased region" description="Basic and acidic residues" evidence="11">
    <location>
        <begin position="162"/>
        <end position="172"/>
    </location>
</feature>
<evidence type="ECO:0000256" key="2">
    <source>
        <dbReference type="ARBA" id="ARBA00004496"/>
    </source>
</evidence>
<dbReference type="Gene3D" id="6.10.250.2950">
    <property type="match status" value="1"/>
</dbReference>
<dbReference type="KEGG" id="hazt:108681337"/>
<evidence type="ECO:0000256" key="3">
    <source>
        <dbReference type="ARBA" id="ARBA00011034"/>
    </source>
</evidence>
<feature type="region of interest" description="Disordered" evidence="11">
    <location>
        <begin position="132"/>
        <end position="204"/>
    </location>
</feature>
<proteinExistence type="inferred from homology"/>
<dbReference type="AlphaFoldDB" id="A0A8B7PK73"/>
<dbReference type="Proteomes" id="UP000694843">
    <property type="component" value="Unplaced"/>
</dbReference>
<keyword evidence="6" id="KW-0256">Endoplasmic reticulum</keyword>
<dbReference type="GeneID" id="108681337"/>
<evidence type="ECO:0000256" key="9">
    <source>
        <dbReference type="ARBA" id="ARBA00023136"/>
    </source>
</evidence>
<evidence type="ECO:0000313" key="14">
    <source>
        <dbReference type="RefSeq" id="XP_018025846.1"/>
    </source>
</evidence>
<protein>
    <submittedName>
        <fullName evidence="14">Selenoprotein S-like isoform X1</fullName>
    </submittedName>
    <submittedName>
        <fullName evidence="15">Selenoprotein S-like isoform X2</fullName>
    </submittedName>
</protein>
<keyword evidence="4" id="KW-0963">Cytoplasm</keyword>
<organism evidence="13 15">
    <name type="scientific">Hyalella azteca</name>
    <name type="common">Amphipod</name>
    <dbReference type="NCBI Taxonomy" id="294128"/>
    <lineage>
        <taxon>Eukaryota</taxon>
        <taxon>Metazoa</taxon>
        <taxon>Ecdysozoa</taxon>
        <taxon>Arthropoda</taxon>
        <taxon>Crustacea</taxon>
        <taxon>Multicrustacea</taxon>
        <taxon>Malacostraca</taxon>
        <taxon>Eumalacostraca</taxon>
        <taxon>Peracarida</taxon>
        <taxon>Amphipoda</taxon>
        <taxon>Senticaudata</taxon>
        <taxon>Talitrida</taxon>
        <taxon>Talitroidea</taxon>
        <taxon>Hyalellidae</taxon>
        <taxon>Hyalella</taxon>
    </lineage>
</organism>
<reference evidence="14 15" key="1">
    <citation type="submission" date="2025-04" db="UniProtKB">
        <authorList>
            <consortium name="RefSeq"/>
        </authorList>
    </citation>
    <scope>IDENTIFICATION</scope>
    <source>
        <tissue evidence="14 15">Whole organism</tissue>
    </source>
</reference>
<keyword evidence="9 12" id="KW-0472">Membrane</keyword>
<evidence type="ECO:0000256" key="8">
    <source>
        <dbReference type="ARBA" id="ARBA00022989"/>
    </source>
</evidence>
<dbReference type="GO" id="GO:0030968">
    <property type="term" value="P:endoplasmic reticulum unfolded protein response"/>
    <property type="evidence" value="ECO:0007669"/>
    <property type="project" value="TreeGrafter"/>
</dbReference>
<keyword evidence="13" id="KW-1185">Reference proteome</keyword>
<evidence type="ECO:0000256" key="12">
    <source>
        <dbReference type="SAM" id="Phobius"/>
    </source>
</evidence>
<evidence type="ECO:0000256" key="4">
    <source>
        <dbReference type="ARBA" id="ARBA00022490"/>
    </source>
</evidence>
<dbReference type="OrthoDB" id="6372000at2759"/>
<feature type="coiled-coil region" evidence="10">
    <location>
        <begin position="101"/>
        <end position="128"/>
    </location>
</feature>
<keyword evidence="8 12" id="KW-1133">Transmembrane helix</keyword>
<keyword evidence="10" id="KW-0175">Coiled coil</keyword>
<evidence type="ECO:0000256" key="7">
    <source>
        <dbReference type="ARBA" id="ARBA00022933"/>
    </source>
</evidence>
<dbReference type="Pfam" id="PF06936">
    <property type="entry name" value="Selenoprotein_S"/>
    <property type="match status" value="1"/>
</dbReference>
<evidence type="ECO:0000256" key="11">
    <source>
        <dbReference type="SAM" id="MobiDB-lite"/>
    </source>
</evidence>
<evidence type="ECO:0000256" key="6">
    <source>
        <dbReference type="ARBA" id="ARBA00022824"/>
    </source>
</evidence>
<feature type="compositionally biased region" description="Low complexity" evidence="11">
    <location>
        <begin position="142"/>
        <end position="158"/>
    </location>
</feature>
<name>A0A8B7PK73_HYAAZ</name>
<dbReference type="InterPro" id="IPR009703">
    <property type="entry name" value="Selenoprotein_S"/>
</dbReference>
<evidence type="ECO:0000313" key="15">
    <source>
        <dbReference type="RefSeq" id="XP_018025847.1"/>
    </source>
</evidence>
<dbReference type="PANTHER" id="PTHR28621">
    <property type="entry name" value="SELENOPROTEIN S"/>
    <property type="match status" value="1"/>
</dbReference>